<evidence type="ECO:0000313" key="1">
    <source>
        <dbReference type="EMBL" id="GAG41613.1"/>
    </source>
</evidence>
<proteinExistence type="predicted"/>
<reference evidence="1" key="1">
    <citation type="journal article" date="2014" name="Front. Microbiol.">
        <title>High frequency of phylogenetically diverse reductive dehalogenase-homologous genes in deep subseafloor sedimentary metagenomes.</title>
        <authorList>
            <person name="Kawai M."/>
            <person name="Futagami T."/>
            <person name="Toyoda A."/>
            <person name="Takaki Y."/>
            <person name="Nishi S."/>
            <person name="Hori S."/>
            <person name="Arai W."/>
            <person name="Tsubouchi T."/>
            <person name="Morono Y."/>
            <person name="Uchiyama I."/>
            <person name="Ito T."/>
            <person name="Fujiyama A."/>
            <person name="Inagaki F."/>
            <person name="Takami H."/>
        </authorList>
    </citation>
    <scope>NUCLEOTIDE SEQUENCE</scope>
    <source>
        <strain evidence="1">Expedition CK06-06</strain>
    </source>
</reference>
<dbReference type="AlphaFoldDB" id="X0XYF9"/>
<sequence length="69" mass="7750">ADAMYALVKETYGKKNLKPMDLTKQMIQKFGDDKLDKKTCKGAIRQLIDSGRCIYSYVGGSYVTLPPDE</sequence>
<protein>
    <submittedName>
        <fullName evidence="1">Uncharacterized protein</fullName>
    </submittedName>
</protein>
<dbReference type="EMBL" id="BARS01042431">
    <property type="protein sequence ID" value="GAG41613.1"/>
    <property type="molecule type" value="Genomic_DNA"/>
</dbReference>
<comment type="caution">
    <text evidence="1">The sequence shown here is derived from an EMBL/GenBank/DDBJ whole genome shotgun (WGS) entry which is preliminary data.</text>
</comment>
<feature type="non-terminal residue" evidence="1">
    <location>
        <position position="1"/>
    </location>
</feature>
<accession>X0XYF9</accession>
<organism evidence="1">
    <name type="scientific">marine sediment metagenome</name>
    <dbReference type="NCBI Taxonomy" id="412755"/>
    <lineage>
        <taxon>unclassified sequences</taxon>
        <taxon>metagenomes</taxon>
        <taxon>ecological metagenomes</taxon>
    </lineage>
</organism>
<gene>
    <name evidence="1" type="ORF">S01H1_64381</name>
</gene>
<name>X0XYF9_9ZZZZ</name>